<comment type="caution">
    <text evidence="1">The sequence shown here is derived from an EMBL/GenBank/DDBJ whole genome shotgun (WGS) entry which is preliminary data.</text>
</comment>
<gene>
    <name evidence="1" type="ORF">JAY77_19410</name>
</gene>
<evidence type="ECO:0000313" key="1">
    <source>
        <dbReference type="EMBL" id="MCG7980301.1"/>
    </source>
</evidence>
<proteinExistence type="predicted"/>
<dbReference type="Proteomes" id="UP000886674">
    <property type="component" value="Unassembled WGS sequence"/>
</dbReference>
<protein>
    <submittedName>
        <fullName evidence="1">Uncharacterized protein</fullName>
    </submittedName>
</protein>
<sequence length="577" mass="65817">MNKKVIGIALTSGITISLMTLASEERHLASLSLQTTEVETESDKPLYEQVLDNLLNRPAVIPVVPDVHPVHTVYNEEAIIPPQCYTRTEGKHNPCYVCHQNAIPNRENVMNDFELQVAYSFSDTGLTNHWSNLFEDRSKRLEEISDQEIIDWTNQDNYSALAGRLNASKFNGWVPDLNNLQLAAKAFDEHGFAKDGSHWVAFIYKPLPSTFWPTNGSTDDVMIRLSKPYRSSKSGHYSRDIYLANLAILEATIKGLDTITTLPIDENAIGEDLDGNGKLGITTIISAVDHYVGAAGDHRTYRYEYPQDTEFLHTVRYVGVDEKGNISVSTRMKEVRYMRKWQRYSKTVYARQYQLEAFEKEAGNLPRYHYLGHNGLDNKFGWSIHGFIEDKNGNLRENTYEENMFCMGCHTSIGATIDKTFSFARKIDGAEGWGYINLKGMPDAPNKGESKGEILTYFERVGGGDEFRSNMEMYERWFNKDKSVNYSKVIAANDVYELITPSRERALRLNKAYKVIVEDQDFIFGRDATAEPPINVYDQVDNEKSPTLPLEHTYQWDIRLEWPKPARLSTVTEPPSM</sequence>
<organism evidence="1 2">
    <name type="scientific">Candidatus Thiodiazotropha taylori</name>
    <dbReference type="NCBI Taxonomy" id="2792791"/>
    <lineage>
        <taxon>Bacteria</taxon>
        <taxon>Pseudomonadati</taxon>
        <taxon>Pseudomonadota</taxon>
        <taxon>Gammaproteobacteria</taxon>
        <taxon>Chromatiales</taxon>
        <taxon>Sedimenticolaceae</taxon>
        <taxon>Candidatus Thiodiazotropha</taxon>
    </lineage>
</organism>
<evidence type="ECO:0000313" key="2">
    <source>
        <dbReference type="Proteomes" id="UP000886674"/>
    </source>
</evidence>
<reference evidence="1" key="1">
    <citation type="journal article" date="2021" name="Proc. Natl. Acad. Sci. U.S.A.">
        <title>Global biogeography of chemosynthetic symbionts reveals both localized and globally distributed symbiont groups. .</title>
        <authorList>
            <person name="Osvatic J.T."/>
            <person name="Wilkins L.G.E."/>
            <person name="Leibrecht L."/>
            <person name="Leray M."/>
            <person name="Zauner S."/>
            <person name="Polzin J."/>
            <person name="Camacho Y."/>
            <person name="Gros O."/>
            <person name="van Gils J.A."/>
            <person name="Eisen J.A."/>
            <person name="Petersen J.M."/>
            <person name="Yuen B."/>
        </authorList>
    </citation>
    <scope>NUCLEOTIDE SEQUENCE</scope>
    <source>
        <strain evidence="1">MAGclacostrist055</strain>
    </source>
</reference>
<accession>A0A9E4P7A3</accession>
<name>A0A9E4P7A3_9GAMM</name>
<dbReference type="EMBL" id="JAEPCR010000119">
    <property type="protein sequence ID" value="MCG7980301.1"/>
    <property type="molecule type" value="Genomic_DNA"/>
</dbReference>
<dbReference type="AlphaFoldDB" id="A0A9E4P7A3"/>